<proteinExistence type="inferred from homology"/>
<dbReference type="Gene3D" id="3.40.50.300">
    <property type="entry name" value="P-loop containing nucleotide triphosphate hydrolases"/>
    <property type="match status" value="1"/>
</dbReference>
<dbReference type="EMBL" id="KV955337">
    <property type="protein sequence ID" value="PIO23751.1"/>
    <property type="molecule type" value="Genomic_DNA"/>
</dbReference>
<dbReference type="PANTHER" id="PTHR11441">
    <property type="entry name" value="THYMIDINE KINASE"/>
    <property type="match status" value="1"/>
</dbReference>
<comment type="catalytic activity">
    <reaction evidence="8">
        <text>thymidine + ATP = dTMP + ADP + H(+)</text>
        <dbReference type="Rhea" id="RHEA:19129"/>
        <dbReference type="ChEBI" id="CHEBI:15378"/>
        <dbReference type="ChEBI" id="CHEBI:17748"/>
        <dbReference type="ChEBI" id="CHEBI:30616"/>
        <dbReference type="ChEBI" id="CHEBI:63528"/>
        <dbReference type="ChEBI" id="CHEBI:456216"/>
        <dbReference type="EC" id="2.7.1.21"/>
    </reaction>
    <physiologicalReaction direction="left-to-right" evidence="8">
        <dbReference type="Rhea" id="RHEA:19130"/>
    </physiologicalReaction>
</comment>
<evidence type="ECO:0000256" key="1">
    <source>
        <dbReference type="ARBA" id="ARBA00007587"/>
    </source>
</evidence>
<evidence type="ECO:0000256" key="4">
    <source>
        <dbReference type="ARBA" id="ARBA00022741"/>
    </source>
</evidence>
<keyword evidence="12" id="KW-1185">Reference proteome</keyword>
<accession>A0A2G9R8Z4</accession>
<sequence length="107" mass="11741">MDPIPAGDQSLLSPQFPDVVEFCEEMANKGKTVIVAALDGTFQRKPFGDILNLVPLAESVVKLNAVCMECYREASYTKRLGAEKEVRPPLKFTGINICFCASSFLPI</sequence>
<keyword evidence="6 9" id="KW-0067">ATP-binding</keyword>
<keyword evidence="5 9" id="KW-0418">Kinase</keyword>
<evidence type="ECO:0000256" key="6">
    <source>
        <dbReference type="ARBA" id="ARBA00022840"/>
    </source>
</evidence>
<keyword evidence="4 9" id="KW-0547">Nucleotide-binding</keyword>
<dbReference type="InterPro" id="IPR001267">
    <property type="entry name" value="Thymidine_kinase"/>
</dbReference>
<dbReference type="GO" id="GO:0071897">
    <property type="term" value="P:DNA biosynthetic process"/>
    <property type="evidence" value="ECO:0007669"/>
    <property type="project" value="UniProtKB-KW"/>
</dbReference>
<dbReference type="GO" id="GO:0004797">
    <property type="term" value="F:thymidine kinase activity"/>
    <property type="evidence" value="ECO:0007669"/>
    <property type="project" value="UniProtKB-EC"/>
</dbReference>
<evidence type="ECO:0000313" key="12">
    <source>
        <dbReference type="Proteomes" id="UP000228934"/>
    </source>
</evidence>
<name>A0A2G9R8Z4_AQUCT</name>
<evidence type="ECO:0000256" key="5">
    <source>
        <dbReference type="ARBA" id="ARBA00022777"/>
    </source>
</evidence>
<keyword evidence="3 9" id="KW-0808">Transferase</keyword>
<dbReference type="Proteomes" id="UP000228934">
    <property type="component" value="Unassembled WGS sequence"/>
</dbReference>
<evidence type="ECO:0000256" key="9">
    <source>
        <dbReference type="RuleBase" id="RU000544"/>
    </source>
</evidence>
<dbReference type="Gene3D" id="3.30.60.20">
    <property type="match status" value="1"/>
</dbReference>
<dbReference type="GO" id="GO:0046104">
    <property type="term" value="P:thymidine metabolic process"/>
    <property type="evidence" value="ECO:0007669"/>
    <property type="project" value="TreeGrafter"/>
</dbReference>
<comment type="similarity">
    <text evidence="1 10">Belongs to the thymidine kinase family.</text>
</comment>
<dbReference type="OrthoDB" id="439028at2759"/>
<evidence type="ECO:0000256" key="3">
    <source>
        <dbReference type="ARBA" id="ARBA00022679"/>
    </source>
</evidence>
<evidence type="ECO:0000313" key="11">
    <source>
        <dbReference type="EMBL" id="PIO23751.1"/>
    </source>
</evidence>
<dbReference type="AlphaFoldDB" id="A0A2G9R8Z4"/>
<reference evidence="12" key="1">
    <citation type="journal article" date="2017" name="Nat. Commun.">
        <title>The North American bullfrog draft genome provides insight into hormonal regulation of long noncoding RNA.</title>
        <authorList>
            <person name="Hammond S.A."/>
            <person name="Warren R.L."/>
            <person name="Vandervalk B.P."/>
            <person name="Kucuk E."/>
            <person name="Khan H."/>
            <person name="Gibb E.A."/>
            <person name="Pandoh P."/>
            <person name="Kirk H."/>
            <person name="Zhao Y."/>
            <person name="Jones M."/>
            <person name="Mungall A.J."/>
            <person name="Coope R."/>
            <person name="Pleasance S."/>
            <person name="Moore R.A."/>
            <person name="Holt R.A."/>
            <person name="Round J.M."/>
            <person name="Ohora S."/>
            <person name="Walle B.V."/>
            <person name="Veldhoen N."/>
            <person name="Helbing C.C."/>
            <person name="Birol I."/>
        </authorList>
    </citation>
    <scope>NUCLEOTIDE SEQUENCE [LARGE SCALE GENOMIC DNA]</scope>
</reference>
<dbReference type="InterPro" id="IPR027417">
    <property type="entry name" value="P-loop_NTPase"/>
</dbReference>
<comment type="subunit">
    <text evidence="7">Homotetramer. Tetramerization from dimerization is induced by ATP and increases catalytic efficiency due to a high affinity for thymidine. Tetramerization is inhibited by phosphorylation at Ser-13. Interacts (via the KEN box) with FZR1.</text>
</comment>
<dbReference type="Pfam" id="PF00265">
    <property type="entry name" value="TK"/>
    <property type="match status" value="1"/>
</dbReference>
<protein>
    <recommendedName>
        <fullName evidence="9">Thymidine kinase</fullName>
        <ecNumber evidence="9">2.7.1.21</ecNumber>
    </recommendedName>
</protein>
<evidence type="ECO:0000256" key="2">
    <source>
        <dbReference type="ARBA" id="ARBA00022634"/>
    </source>
</evidence>
<dbReference type="PANTHER" id="PTHR11441:SF0">
    <property type="entry name" value="THYMIDINE KINASE, CYTOSOLIC"/>
    <property type="match status" value="1"/>
</dbReference>
<gene>
    <name evidence="11" type="ORF">AB205_0191630</name>
</gene>
<evidence type="ECO:0000256" key="8">
    <source>
        <dbReference type="ARBA" id="ARBA00048113"/>
    </source>
</evidence>
<keyword evidence="2 9" id="KW-0237">DNA synthesis</keyword>
<dbReference type="GO" id="GO:0005524">
    <property type="term" value="F:ATP binding"/>
    <property type="evidence" value="ECO:0007669"/>
    <property type="project" value="UniProtKB-KW"/>
</dbReference>
<organism evidence="11 12">
    <name type="scientific">Aquarana catesbeiana</name>
    <name type="common">American bullfrog</name>
    <name type="synonym">Rana catesbeiana</name>
    <dbReference type="NCBI Taxonomy" id="8400"/>
    <lineage>
        <taxon>Eukaryota</taxon>
        <taxon>Metazoa</taxon>
        <taxon>Chordata</taxon>
        <taxon>Craniata</taxon>
        <taxon>Vertebrata</taxon>
        <taxon>Euteleostomi</taxon>
        <taxon>Amphibia</taxon>
        <taxon>Batrachia</taxon>
        <taxon>Anura</taxon>
        <taxon>Neobatrachia</taxon>
        <taxon>Ranoidea</taxon>
        <taxon>Ranidae</taxon>
        <taxon>Aquarana</taxon>
    </lineage>
</organism>
<evidence type="ECO:0000256" key="7">
    <source>
        <dbReference type="ARBA" id="ARBA00046642"/>
    </source>
</evidence>
<dbReference type="EC" id="2.7.1.21" evidence="9"/>
<evidence type="ECO:0000256" key="10">
    <source>
        <dbReference type="RuleBase" id="RU004165"/>
    </source>
</evidence>
<dbReference type="SUPFAM" id="SSF52540">
    <property type="entry name" value="P-loop containing nucleoside triphosphate hydrolases"/>
    <property type="match status" value="1"/>
</dbReference>